<proteinExistence type="predicted"/>
<dbReference type="InterPro" id="IPR026678">
    <property type="entry name" value="INO80E"/>
</dbReference>
<sequence>MVSTNQDTDGHPYKHKYRELKRRLKYLVYENECFEADIRDARAKLLQISREKSFLLDHLMSHETVTISDDSDIESTDYSSDDESIKLPPSSHNSSGLPLTNTKSLRSTAAASDSAPPTKQTTRMRGTARRGTQRGGATTRQTSSASKTSKTTKMTAKTATNPSKPPPSLSLVVSLPRPPPVPALQPVGKRPGTQIQPAGRKKMKLSSPVESTSSSSSSDSDDSDSSESSSVDSKRSSLPPPPPLILSSSPATPSPTVLTPKPVLQSPPVKMMTPGALTTLALVPSSNLSLLSPSPSSTSMSAGSNTLLSLPSSSSSKVLVTVRDKRDMATAFHTVKSSLSANGSQSQNR</sequence>
<name>A0A1X7UEU6_AMPQE</name>
<dbReference type="STRING" id="400682.A0A1X7UEU6"/>
<feature type="region of interest" description="Disordered" evidence="1">
    <location>
        <begin position="290"/>
        <end position="315"/>
    </location>
</feature>
<feature type="compositionally biased region" description="Low complexity" evidence="1">
    <location>
        <begin position="206"/>
        <end position="218"/>
    </location>
</feature>
<evidence type="ECO:0000256" key="1">
    <source>
        <dbReference type="SAM" id="MobiDB-lite"/>
    </source>
</evidence>
<dbReference type="AlphaFoldDB" id="A0A1X7UEU6"/>
<evidence type="ECO:0000313" key="3">
    <source>
        <dbReference type="EnsemblMetazoa" id="Aqu2.1.26011_001"/>
    </source>
</evidence>
<dbReference type="Proteomes" id="UP000007879">
    <property type="component" value="Unassembled WGS sequence"/>
</dbReference>
<dbReference type="OrthoDB" id="5977486at2759"/>
<evidence type="ECO:0000313" key="4">
    <source>
        <dbReference type="Proteomes" id="UP000007879"/>
    </source>
</evidence>
<gene>
    <name evidence="3" type="primary">105313554</name>
</gene>
<accession>A0A1X7UEU6</accession>
<feature type="domain" description="INO80 complex subunit E N-terminal" evidence="2">
    <location>
        <begin position="13"/>
        <end position="59"/>
    </location>
</feature>
<organism evidence="3">
    <name type="scientific">Amphimedon queenslandica</name>
    <name type="common">Sponge</name>
    <dbReference type="NCBI Taxonomy" id="400682"/>
    <lineage>
        <taxon>Eukaryota</taxon>
        <taxon>Metazoa</taxon>
        <taxon>Porifera</taxon>
        <taxon>Demospongiae</taxon>
        <taxon>Heteroscleromorpha</taxon>
        <taxon>Haplosclerida</taxon>
        <taxon>Niphatidae</taxon>
        <taxon>Amphimedon</taxon>
    </lineage>
</organism>
<dbReference type="eggNOG" id="ENOG502RZ5F">
    <property type="taxonomic scope" value="Eukaryota"/>
</dbReference>
<reference evidence="3" key="2">
    <citation type="submission" date="2017-05" db="UniProtKB">
        <authorList>
            <consortium name="EnsemblMetazoa"/>
        </authorList>
    </citation>
    <scope>IDENTIFICATION</scope>
</reference>
<feature type="compositionally biased region" description="Low complexity" evidence="1">
    <location>
        <begin position="107"/>
        <end position="125"/>
    </location>
</feature>
<dbReference type="InterPro" id="IPR056515">
    <property type="entry name" value="INO80E_N"/>
</dbReference>
<feature type="compositionally biased region" description="Acidic residues" evidence="1">
    <location>
        <begin position="71"/>
        <end position="82"/>
    </location>
</feature>
<dbReference type="PANTHER" id="PTHR21812">
    <property type="entry name" value="INO80 COMPLEX SUBUNIT E"/>
    <property type="match status" value="1"/>
</dbReference>
<feature type="compositionally biased region" description="Low complexity" evidence="1">
    <location>
        <begin position="245"/>
        <end position="260"/>
    </location>
</feature>
<dbReference type="GO" id="GO:0031011">
    <property type="term" value="C:Ino80 complex"/>
    <property type="evidence" value="ECO:0007669"/>
    <property type="project" value="InterPro"/>
</dbReference>
<feature type="region of interest" description="Disordered" evidence="1">
    <location>
        <begin position="71"/>
        <end position="270"/>
    </location>
</feature>
<dbReference type="EnsemblMetazoa" id="Aqu2.1.26011_001">
    <property type="protein sequence ID" value="Aqu2.1.26011_001"/>
    <property type="gene ID" value="Aqu2.1.26011"/>
</dbReference>
<keyword evidence="4" id="KW-1185">Reference proteome</keyword>
<feature type="compositionally biased region" description="Low complexity" evidence="1">
    <location>
        <begin position="135"/>
        <end position="162"/>
    </location>
</feature>
<dbReference type="GO" id="GO:0006338">
    <property type="term" value="P:chromatin remodeling"/>
    <property type="evidence" value="ECO:0007669"/>
    <property type="project" value="InterPro"/>
</dbReference>
<feature type="compositionally biased region" description="Polar residues" evidence="1">
    <location>
        <begin position="90"/>
        <end position="106"/>
    </location>
</feature>
<dbReference type="EnsemblMetazoa" id="XM_011407079.2">
    <property type="protein sequence ID" value="XP_011405381.1"/>
    <property type="gene ID" value="LOC105313554"/>
</dbReference>
<dbReference type="InParanoid" id="A0A1X7UEU6"/>
<evidence type="ECO:0000259" key="2">
    <source>
        <dbReference type="Pfam" id="PF24237"/>
    </source>
</evidence>
<reference evidence="4" key="1">
    <citation type="journal article" date="2010" name="Nature">
        <title>The Amphimedon queenslandica genome and the evolution of animal complexity.</title>
        <authorList>
            <person name="Srivastava M."/>
            <person name="Simakov O."/>
            <person name="Chapman J."/>
            <person name="Fahey B."/>
            <person name="Gauthier M.E."/>
            <person name="Mitros T."/>
            <person name="Richards G.S."/>
            <person name="Conaco C."/>
            <person name="Dacre M."/>
            <person name="Hellsten U."/>
            <person name="Larroux C."/>
            <person name="Putnam N.H."/>
            <person name="Stanke M."/>
            <person name="Adamska M."/>
            <person name="Darling A."/>
            <person name="Degnan S.M."/>
            <person name="Oakley T.H."/>
            <person name="Plachetzki D.C."/>
            <person name="Zhai Y."/>
            <person name="Adamski M."/>
            <person name="Calcino A."/>
            <person name="Cummins S.F."/>
            <person name="Goodstein D.M."/>
            <person name="Harris C."/>
            <person name="Jackson D.J."/>
            <person name="Leys S.P."/>
            <person name="Shu S."/>
            <person name="Woodcroft B.J."/>
            <person name="Vervoort M."/>
            <person name="Kosik K.S."/>
            <person name="Manning G."/>
            <person name="Degnan B.M."/>
            <person name="Rokhsar D.S."/>
        </authorList>
    </citation>
    <scope>NUCLEOTIDE SEQUENCE [LARGE SCALE GENOMIC DNA]</scope>
</reference>
<dbReference type="Pfam" id="PF24237">
    <property type="entry name" value="INO80E"/>
    <property type="match status" value="1"/>
</dbReference>
<dbReference type="KEGG" id="aqu:105313554"/>
<dbReference type="PANTHER" id="PTHR21812:SF1">
    <property type="entry name" value="INO80 COMPLEX SUBUNIT E"/>
    <property type="match status" value="1"/>
</dbReference>
<protein>
    <recommendedName>
        <fullName evidence="2">INO80 complex subunit E N-terminal domain-containing protein</fullName>
    </recommendedName>
</protein>